<gene>
    <name evidence="1" type="ORF">WDJ50_08865</name>
</gene>
<reference evidence="1" key="1">
    <citation type="submission" date="2024-03" db="EMBL/GenBank/DDBJ databases">
        <title>Deinococcus weizhi sp. nov., isolated from human skin.</title>
        <authorList>
            <person name="Wei Z."/>
            <person name="Tian F."/>
            <person name="Yang C."/>
            <person name="Xin L.T."/>
            <person name="Wen Z.J."/>
            <person name="Lan K.C."/>
            <person name="Yu L."/>
            <person name="Zhe W."/>
            <person name="Dan F.D."/>
            <person name="Jun W."/>
            <person name="Rui Z."/>
            <person name="Yong X.J."/>
            <person name="Ting Y."/>
            <person name="Wei X."/>
            <person name="Xu Z.G."/>
            <person name="Xin Z."/>
            <person name="Dong F.G."/>
            <person name="Ni X.M."/>
            <person name="Zheng M.G."/>
            <person name="Chun Y."/>
            <person name="Qian W.X."/>
        </authorList>
    </citation>
    <scope>NUCLEOTIDE SEQUENCE</scope>
    <source>
        <strain evidence="1">VB142</strain>
    </source>
</reference>
<proteinExistence type="predicted"/>
<protein>
    <submittedName>
        <fullName evidence="1">Uncharacterized protein</fullName>
    </submittedName>
</protein>
<dbReference type="AlphaFoldDB" id="A0AAU6PZW7"/>
<sequence>MKKLPLLVSLIVMLVLVSTWWILTGRAPVARTTEPELASRGDALVGRLNTRLGTMWNPARPAPDWKPPQALRTIARYPVEGGELKAQEGERIQAVHRRSWSTVTTLLPPEVTREVGTFLLSTDGRGGDRGRVKLAPNGLSWQLALDPRDSAPVERLNTLIYQSAFLTALAPSQLQTLPEGYPCPTVLTSAGCVQSGSLMQRYVRTFWSDAMLKDWRRRKVAEQPTQTQAFFAAYPNTFLNVSAARGPEQDFAMSWTAFILGQRPAREDTAAQRKVAFFYSDPQLTALRLKILRRVSSAFPAKS</sequence>
<organism evidence="1">
    <name type="scientific">Deinococcus sp. VB142</name>
    <dbReference type="NCBI Taxonomy" id="3112952"/>
    <lineage>
        <taxon>Bacteria</taxon>
        <taxon>Thermotogati</taxon>
        <taxon>Deinococcota</taxon>
        <taxon>Deinococci</taxon>
        <taxon>Deinococcales</taxon>
        <taxon>Deinococcaceae</taxon>
        <taxon>Deinococcus</taxon>
    </lineage>
</organism>
<name>A0AAU6PZW7_9DEIO</name>
<evidence type="ECO:0000313" key="1">
    <source>
        <dbReference type="EMBL" id="WYF43536.1"/>
    </source>
</evidence>
<dbReference type="RefSeq" id="WP_339094290.1">
    <property type="nucleotide sequence ID" value="NZ_CP149782.1"/>
</dbReference>
<accession>A0AAU6PZW7</accession>
<dbReference type="EMBL" id="CP149782">
    <property type="protein sequence ID" value="WYF43536.1"/>
    <property type="molecule type" value="Genomic_DNA"/>
</dbReference>